<organism evidence="3 4">
    <name type="scientific">Abditibacterium utsteinense</name>
    <dbReference type="NCBI Taxonomy" id="1960156"/>
    <lineage>
        <taxon>Bacteria</taxon>
        <taxon>Pseudomonadati</taxon>
        <taxon>Abditibacteriota</taxon>
        <taxon>Abditibacteriia</taxon>
        <taxon>Abditibacteriales</taxon>
        <taxon>Abditibacteriaceae</taxon>
        <taxon>Abditibacterium</taxon>
    </lineage>
</organism>
<dbReference type="Proteomes" id="UP000237684">
    <property type="component" value="Unassembled WGS sequence"/>
</dbReference>
<evidence type="ECO:0000256" key="1">
    <source>
        <dbReference type="SAM" id="SignalP"/>
    </source>
</evidence>
<gene>
    <name evidence="3" type="ORF">B1R32_1027</name>
</gene>
<feature type="signal peptide" evidence="1">
    <location>
        <begin position="1"/>
        <end position="22"/>
    </location>
</feature>
<dbReference type="AlphaFoldDB" id="A0A2S8SW27"/>
<keyword evidence="3" id="KW-0378">Hydrolase</keyword>
<sequence>MNIRSFALFALSLSLLATSARAATLQVAPAAPQPGDILTVTIYPSAGEKISGIGMSAFDTPNVKFYSKSDGTVRAFVGLPFDRPGGKFPIAARVQTSRGEQTIRATVNARARYYPTQRITMNNRATAAKMDDKTALRAERALVNSKMSNSYGAPLWNGNWVVPARGAATSAYGRRRYVNGKWWGQHNGADVKAASGTPVLASNSGRVVLSRYLPALRGNCVILDHGCNVFSIYMHLSKRDVSEGQSVGKGQRIGKVGATGFVTGAHLHWEVRVAQEPVDPNHVVAMGLKF</sequence>
<keyword evidence="4" id="KW-1185">Reference proteome</keyword>
<dbReference type="RefSeq" id="WP_105482313.1">
    <property type="nucleotide sequence ID" value="NZ_NIGF01000002.1"/>
</dbReference>
<evidence type="ECO:0000313" key="3">
    <source>
        <dbReference type="EMBL" id="PQV65000.1"/>
    </source>
</evidence>
<dbReference type="PANTHER" id="PTHR21666">
    <property type="entry name" value="PEPTIDASE-RELATED"/>
    <property type="match status" value="1"/>
</dbReference>
<dbReference type="GO" id="GO:0004222">
    <property type="term" value="F:metalloendopeptidase activity"/>
    <property type="evidence" value="ECO:0007669"/>
    <property type="project" value="TreeGrafter"/>
</dbReference>
<reference evidence="3 4" key="1">
    <citation type="journal article" date="2018" name="Syst. Appl. Microbiol.">
        <title>Abditibacterium utsteinense sp. nov., the first cultivated member of candidate phylum FBP, isolated from ice-free Antarctic soil samples.</title>
        <authorList>
            <person name="Tahon G."/>
            <person name="Tytgat B."/>
            <person name="Lebbe L."/>
            <person name="Carlier A."/>
            <person name="Willems A."/>
        </authorList>
    </citation>
    <scope>NUCLEOTIDE SEQUENCE [LARGE SCALE GENOMIC DNA]</scope>
    <source>
        <strain evidence="3 4">LMG 29911</strain>
    </source>
</reference>
<accession>A0A2S8SW27</accession>
<dbReference type="PANTHER" id="PTHR21666:SF270">
    <property type="entry name" value="MUREIN HYDROLASE ACTIVATOR ENVC"/>
    <property type="match status" value="1"/>
</dbReference>
<dbReference type="Gene3D" id="2.70.70.10">
    <property type="entry name" value="Glucose Permease (Domain IIA)"/>
    <property type="match status" value="1"/>
</dbReference>
<dbReference type="OrthoDB" id="9805799at2"/>
<dbReference type="InterPro" id="IPR050570">
    <property type="entry name" value="Cell_wall_metabolism_enzyme"/>
</dbReference>
<dbReference type="InterPro" id="IPR016047">
    <property type="entry name" value="M23ase_b-sheet_dom"/>
</dbReference>
<protein>
    <submittedName>
        <fullName evidence="3">Murein DD-endopeptidase MepM and murein hydrolase activator NlpD, containing LysM domain</fullName>
    </submittedName>
</protein>
<name>A0A2S8SW27_9BACT</name>
<dbReference type="EMBL" id="NIGF01000002">
    <property type="protein sequence ID" value="PQV65000.1"/>
    <property type="molecule type" value="Genomic_DNA"/>
</dbReference>
<dbReference type="SUPFAM" id="SSF51261">
    <property type="entry name" value="Duplicated hybrid motif"/>
    <property type="match status" value="1"/>
</dbReference>
<proteinExistence type="predicted"/>
<evidence type="ECO:0000259" key="2">
    <source>
        <dbReference type="Pfam" id="PF01551"/>
    </source>
</evidence>
<evidence type="ECO:0000313" key="4">
    <source>
        <dbReference type="Proteomes" id="UP000237684"/>
    </source>
</evidence>
<dbReference type="InParanoid" id="A0A2S8SW27"/>
<feature type="domain" description="M23ase beta-sheet core" evidence="2">
    <location>
        <begin position="185"/>
        <end position="280"/>
    </location>
</feature>
<dbReference type="Pfam" id="PF01551">
    <property type="entry name" value="Peptidase_M23"/>
    <property type="match status" value="1"/>
</dbReference>
<dbReference type="Gene3D" id="2.60.40.1590">
    <property type="entry name" value="Peptidoglycan hydrolase domains"/>
    <property type="match status" value="1"/>
</dbReference>
<feature type="chain" id="PRO_5015770677" evidence="1">
    <location>
        <begin position="23"/>
        <end position="290"/>
    </location>
</feature>
<comment type="caution">
    <text evidence="3">The sequence shown here is derived from an EMBL/GenBank/DDBJ whole genome shotgun (WGS) entry which is preliminary data.</text>
</comment>
<dbReference type="InterPro" id="IPR011055">
    <property type="entry name" value="Dup_hybrid_motif"/>
</dbReference>
<keyword evidence="1" id="KW-0732">Signal</keyword>
<dbReference type="CDD" id="cd12797">
    <property type="entry name" value="M23_peptidase"/>
    <property type="match status" value="1"/>
</dbReference>